<keyword evidence="8" id="KW-1185">Reference proteome</keyword>
<protein>
    <recommendedName>
        <fullName evidence="3">Phospholipase D</fullName>
    </recommendedName>
    <alternativeName>
        <fullName evidence="5">Choline phosphatase</fullName>
    </alternativeName>
</protein>
<name>A0AAE2VZD4_9RHOB</name>
<evidence type="ECO:0000313" key="8">
    <source>
        <dbReference type="Proteomes" id="UP000732193"/>
    </source>
</evidence>
<comment type="function">
    <text evidence="1">Could be a virulence factor.</text>
</comment>
<dbReference type="PANTHER" id="PTHR21248">
    <property type="entry name" value="CARDIOLIPIN SYNTHASE"/>
    <property type="match status" value="1"/>
</dbReference>
<proteinExistence type="predicted"/>
<evidence type="ECO:0000313" key="7">
    <source>
        <dbReference type="EMBL" id="MBM1714264.1"/>
    </source>
</evidence>
<gene>
    <name evidence="7" type="ORF">JQV55_11910</name>
</gene>
<dbReference type="PANTHER" id="PTHR21248:SF22">
    <property type="entry name" value="PHOSPHOLIPASE D"/>
    <property type="match status" value="1"/>
</dbReference>
<dbReference type="SMART" id="SM00155">
    <property type="entry name" value="PLDc"/>
    <property type="match status" value="2"/>
</dbReference>
<keyword evidence="4" id="KW-0964">Secreted</keyword>
<dbReference type="Pfam" id="PF13091">
    <property type="entry name" value="PLDc_2"/>
    <property type="match status" value="1"/>
</dbReference>
<dbReference type="GO" id="GO:0032049">
    <property type="term" value="P:cardiolipin biosynthetic process"/>
    <property type="evidence" value="ECO:0007669"/>
    <property type="project" value="UniProtKB-ARBA"/>
</dbReference>
<dbReference type="InterPro" id="IPR001736">
    <property type="entry name" value="PLipase_D/transphosphatidylase"/>
</dbReference>
<dbReference type="AlphaFoldDB" id="A0AAE2VZD4"/>
<dbReference type="GO" id="GO:0030572">
    <property type="term" value="F:phosphatidyltransferase activity"/>
    <property type="evidence" value="ECO:0007669"/>
    <property type="project" value="UniProtKB-ARBA"/>
</dbReference>
<dbReference type="Proteomes" id="UP000732193">
    <property type="component" value="Unassembled WGS sequence"/>
</dbReference>
<dbReference type="PROSITE" id="PS50035">
    <property type="entry name" value="PLD"/>
    <property type="match status" value="2"/>
</dbReference>
<evidence type="ECO:0000256" key="4">
    <source>
        <dbReference type="ARBA" id="ARBA00022525"/>
    </source>
</evidence>
<dbReference type="CDD" id="cd09105">
    <property type="entry name" value="PLDc_vPLD1_2_like_2"/>
    <property type="match status" value="1"/>
</dbReference>
<feature type="domain" description="PLD phosphodiesterase" evidence="6">
    <location>
        <begin position="193"/>
        <end position="220"/>
    </location>
</feature>
<dbReference type="RefSeq" id="WP_203242442.1">
    <property type="nucleotide sequence ID" value="NZ_JAFBRH010000003.1"/>
</dbReference>
<feature type="domain" description="PLD phosphodiesterase" evidence="6">
    <location>
        <begin position="416"/>
        <end position="438"/>
    </location>
</feature>
<organism evidence="7 8">
    <name type="scientific">Sulfitobacter geojensis</name>
    <dbReference type="NCBI Taxonomy" id="1342299"/>
    <lineage>
        <taxon>Bacteria</taxon>
        <taxon>Pseudomonadati</taxon>
        <taxon>Pseudomonadota</taxon>
        <taxon>Alphaproteobacteria</taxon>
        <taxon>Rhodobacterales</taxon>
        <taxon>Roseobacteraceae</taxon>
        <taxon>Sulfitobacter</taxon>
    </lineage>
</organism>
<evidence type="ECO:0000256" key="1">
    <source>
        <dbReference type="ARBA" id="ARBA00003145"/>
    </source>
</evidence>
<evidence type="ECO:0000256" key="5">
    <source>
        <dbReference type="ARBA" id="ARBA00029594"/>
    </source>
</evidence>
<comment type="caution">
    <text evidence="7">The sequence shown here is derived from an EMBL/GenBank/DDBJ whole genome shotgun (WGS) entry which is preliminary data.</text>
</comment>
<reference evidence="7 8" key="1">
    <citation type="submission" date="2021-01" db="EMBL/GenBank/DDBJ databases">
        <title>Diatom-associated Roseobacters Show Island Model of Population Structure.</title>
        <authorList>
            <person name="Qu L."/>
            <person name="Feng X."/>
            <person name="Chen Y."/>
            <person name="Li L."/>
            <person name="Wang X."/>
            <person name="Hu Z."/>
            <person name="Wang H."/>
            <person name="Luo H."/>
        </authorList>
    </citation>
    <scope>NUCLEOTIDE SEQUENCE [LARGE SCALE GENOMIC DNA]</scope>
    <source>
        <strain evidence="7 8">TR60-84</strain>
    </source>
</reference>
<dbReference type="SUPFAM" id="SSF56024">
    <property type="entry name" value="Phospholipase D/nuclease"/>
    <property type="match status" value="2"/>
</dbReference>
<dbReference type="InterPro" id="IPR025202">
    <property type="entry name" value="PLD-like_dom"/>
</dbReference>
<sequence length="524" mass="58436">MSDGANRPQGVSPDPCELEILVTASEAYPRLEALFLAAHDRVDMGFRLFDPRTKLRSDAARAIGDTWADLFLHTLNRGVSIDLTLSDFDPVMAHEMHEQAWHFVAMLTALNEMSAPDAARIKARCILHPAKGGIVPRLMFAGRTRKELMRIVRNINDSPDPERRFRFTPGLQDLLVFEGGRVRARPRALPRLYPVTLHHKMAVFDGGTTYIGGLDLNERRVDDAAHDQAAQDTWHDTQVVSQDPSLAKDACAFLKALPQVINREGQLPKPVSAFRTTLSRRRASDTLSLAPENVSDSLLDAHLTQIGKAQEFIYLETQYFRDRRIVSALVAAGKRNKNLRIVVLVPAAPESVAFSDRPGLDARFGEYLQARGMRRLHACFGDRFLAVSPVQPRQPDRRDTSAERATLAGAPIIYVHSKVSIFDRDTAIVSSANLNGRSMKWDAEAGLVIIRKSQVEALSQKIFRYWLAQEADGPPKKVFAQWTQRALQNASLPPSERQGFIVPYDMKPNRQAGTALPGAPEEMV</sequence>
<evidence type="ECO:0000256" key="3">
    <source>
        <dbReference type="ARBA" id="ARBA00018392"/>
    </source>
</evidence>
<comment type="subcellular location">
    <subcellularLocation>
        <location evidence="2">Secreted</location>
    </subcellularLocation>
</comment>
<dbReference type="Gene3D" id="3.30.870.10">
    <property type="entry name" value="Endonuclease Chain A"/>
    <property type="match status" value="2"/>
</dbReference>
<dbReference type="GO" id="GO:0005576">
    <property type="term" value="C:extracellular region"/>
    <property type="evidence" value="ECO:0007669"/>
    <property type="project" value="UniProtKB-SubCell"/>
</dbReference>
<evidence type="ECO:0000256" key="2">
    <source>
        <dbReference type="ARBA" id="ARBA00004613"/>
    </source>
</evidence>
<evidence type="ECO:0000259" key="6">
    <source>
        <dbReference type="PROSITE" id="PS50035"/>
    </source>
</evidence>
<accession>A0AAE2VZD4</accession>
<dbReference type="EMBL" id="JAFBRM010000003">
    <property type="protein sequence ID" value="MBM1714264.1"/>
    <property type="molecule type" value="Genomic_DNA"/>
</dbReference>